<feature type="domain" description="Peptidase S1" evidence="2">
    <location>
        <begin position="59"/>
        <end position="353"/>
    </location>
</feature>
<keyword evidence="3" id="KW-0645">Protease</keyword>
<dbReference type="SMART" id="SM00020">
    <property type="entry name" value="Tryp_SPc"/>
    <property type="match status" value="1"/>
</dbReference>
<feature type="chain" id="PRO_5031015751" evidence="1">
    <location>
        <begin position="39"/>
        <end position="380"/>
    </location>
</feature>
<dbReference type="AlphaFoldDB" id="A0A7W2EGN2"/>
<dbReference type="InterPro" id="IPR018114">
    <property type="entry name" value="TRYPSIN_HIS"/>
</dbReference>
<evidence type="ECO:0000313" key="4">
    <source>
        <dbReference type="Proteomes" id="UP000566711"/>
    </source>
</evidence>
<reference evidence="3 4" key="1">
    <citation type="submission" date="2020-07" db="EMBL/GenBank/DDBJ databases">
        <title>Novel species isolated from subtropical streams in China.</title>
        <authorList>
            <person name="Lu H."/>
        </authorList>
    </citation>
    <scope>NUCLEOTIDE SEQUENCE [LARGE SCALE GENOMIC DNA]</scope>
    <source>
        <strain evidence="3 4">FT3S</strain>
    </source>
</reference>
<dbReference type="PROSITE" id="PS00134">
    <property type="entry name" value="TRYPSIN_HIS"/>
    <property type="match status" value="1"/>
</dbReference>
<dbReference type="GO" id="GO:0004252">
    <property type="term" value="F:serine-type endopeptidase activity"/>
    <property type="evidence" value="ECO:0007669"/>
    <property type="project" value="InterPro"/>
</dbReference>
<dbReference type="PANTHER" id="PTHR24260">
    <property type="match status" value="1"/>
</dbReference>
<proteinExistence type="predicted"/>
<dbReference type="InterPro" id="IPR001254">
    <property type="entry name" value="Trypsin_dom"/>
</dbReference>
<evidence type="ECO:0000256" key="1">
    <source>
        <dbReference type="SAM" id="SignalP"/>
    </source>
</evidence>
<dbReference type="InterPro" id="IPR001314">
    <property type="entry name" value="Peptidase_S1A"/>
</dbReference>
<comment type="caution">
    <text evidence="3">The sequence shown here is derived from an EMBL/GenBank/DDBJ whole genome shotgun (WGS) entry which is preliminary data.</text>
</comment>
<organism evidence="3 4">
    <name type="scientific">Rugamonas fusca</name>
    <dbReference type="NCBI Taxonomy" id="2758568"/>
    <lineage>
        <taxon>Bacteria</taxon>
        <taxon>Pseudomonadati</taxon>
        <taxon>Pseudomonadota</taxon>
        <taxon>Betaproteobacteria</taxon>
        <taxon>Burkholderiales</taxon>
        <taxon>Oxalobacteraceae</taxon>
        <taxon>Telluria group</taxon>
        <taxon>Rugamonas</taxon>
    </lineage>
</organism>
<accession>A0A7W2EGN2</accession>
<dbReference type="InterPro" id="IPR013424">
    <property type="entry name" value="Ice-binding_C"/>
</dbReference>
<dbReference type="GO" id="GO:0006508">
    <property type="term" value="P:proteolysis"/>
    <property type="evidence" value="ECO:0007669"/>
    <property type="project" value="UniProtKB-KW"/>
</dbReference>
<keyword evidence="4" id="KW-1185">Reference proteome</keyword>
<dbReference type="SUPFAM" id="SSF50494">
    <property type="entry name" value="Trypsin-like serine proteases"/>
    <property type="match status" value="1"/>
</dbReference>
<evidence type="ECO:0000259" key="2">
    <source>
        <dbReference type="PROSITE" id="PS50240"/>
    </source>
</evidence>
<evidence type="ECO:0000313" key="3">
    <source>
        <dbReference type="EMBL" id="MBA5605427.1"/>
    </source>
</evidence>
<dbReference type="PRINTS" id="PR00722">
    <property type="entry name" value="CHYMOTRYPSIN"/>
</dbReference>
<dbReference type="Gene3D" id="2.40.10.10">
    <property type="entry name" value="Trypsin-like serine proteases"/>
    <property type="match status" value="1"/>
</dbReference>
<protein>
    <submittedName>
        <fullName evidence="3">Trypsin-like serine protease</fullName>
    </submittedName>
</protein>
<dbReference type="PANTHER" id="PTHR24260:SF136">
    <property type="entry name" value="GH08193P-RELATED"/>
    <property type="match status" value="1"/>
</dbReference>
<dbReference type="NCBIfam" id="TIGR02595">
    <property type="entry name" value="PEP_CTERM"/>
    <property type="match status" value="1"/>
</dbReference>
<dbReference type="InterPro" id="IPR009003">
    <property type="entry name" value="Peptidase_S1_PA"/>
</dbReference>
<gene>
    <name evidence="3" type="ORF">H3H36_08645</name>
</gene>
<dbReference type="Proteomes" id="UP000566711">
    <property type="component" value="Unassembled WGS sequence"/>
</dbReference>
<dbReference type="PROSITE" id="PS50240">
    <property type="entry name" value="TRYPSIN_DOM"/>
    <property type="match status" value="1"/>
</dbReference>
<keyword evidence="3" id="KW-0378">Hydrolase</keyword>
<feature type="signal peptide" evidence="1">
    <location>
        <begin position="1"/>
        <end position="38"/>
    </location>
</feature>
<dbReference type="InterPro" id="IPR051333">
    <property type="entry name" value="CLIP_Serine_Protease"/>
</dbReference>
<sequence>MHFSTNKSTNRGLNVIQSKTLQLAGVLAAALFATGAQANNAALLTPLTGNTSSPADWRFLPGQSFNGVAGALDGVARLSFSNAEGNWACSGSLLAGGQYVLTAAHCADDFRTMKVDFGWAGGKAKESRTVAVSDAFVHPQWHGERNSLDAGSDVALLKLNSAVTDIKGYHLSTTNDVGKDYLMAGYGTTTVAGSSQDPDWGDHNYGHYGYNTFDVTSDTFNKVGDQYTGWGYDPNYYKPGTTYMSDYDDGTADKNTLGRIADVTGHQWSSGLGHGANEALIAGGDSGGGDFVWNGTEWLLSGVHSWGWQGSSACSYFGLGNCDSSDQNSSSFGDLSGSTATYSHIGWINQVTAVPEPEAYAMMLAGLLVTGAVARRRRQG</sequence>
<name>A0A7W2EGN2_9BURK</name>
<dbReference type="Pfam" id="PF00089">
    <property type="entry name" value="Trypsin"/>
    <property type="match status" value="1"/>
</dbReference>
<dbReference type="InterPro" id="IPR043504">
    <property type="entry name" value="Peptidase_S1_PA_chymotrypsin"/>
</dbReference>
<dbReference type="EMBL" id="JACEZS010000006">
    <property type="protein sequence ID" value="MBA5605427.1"/>
    <property type="molecule type" value="Genomic_DNA"/>
</dbReference>
<keyword evidence="1" id="KW-0732">Signal</keyword>